<reference evidence="1 2" key="1">
    <citation type="submission" date="2014-04" db="EMBL/GenBank/DDBJ databases">
        <authorList>
            <consortium name="DOE Joint Genome Institute"/>
            <person name="Kuo A."/>
            <person name="Kohler A."/>
            <person name="Costa M.D."/>
            <person name="Nagy L.G."/>
            <person name="Floudas D."/>
            <person name="Copeland A."/>
            <person name="Barry K.W."/>
            <person name="Cichocki N."/>
            <person name="Veneault-Fourrey C."/>
            <person name="LaButti K."/>
            <person name="Lindquist E.A."/>
            <person name="Lipzen A."/>
            <person name="Lundell T."/>
            <person name="Morin E."/>
            <person name="Murat C."/>
            <person name="Sun H."/>
            <person name="Tunlid A."/>
            <person name="Henrissat B."/>
            <person name="Grigoriev I.V."/>
            <person name="Hibbett D.S."/>
            <person name="Martin F."/>
            <person name="Nordberg H.P."/>
            <person name="Cantor M.N."/>
            <person name="Hua S.X."/>
        </authorList>
    </citation>
    <scope>NUCLEOTIDE SEQUENCE [LARGE SCALE GENOMIC DNA]</scope>
    <source>
        <strain evidence="1 2">441</strain>
    </source>
</reference>
<sequence>MTPLRLAGADLAVIRILALLRKYKNQHTHILYTEDISEVQELPRGEFFSDLQLKKPTYCVGEVDDTGEVSWRLGDYPNPVHQIPIPDIPGFGFVPHETVSHSAEALDARKPFSVVFMARLLQSHRLEQVTLRAHGSDIHFTANPVTATCSNGSYLATNLHSSVRGQPFFVTFVQDVKQLQAHLYVNGRLESSAQISGLTSNDHMVELHWWQYEFFMKGISRRVYLASPLLGGAFYDVALELVCPPFP</sequence>
<dbReference type="HOGENOM" id="CLU_1124920_0_0_1"/>
<name>A0A0C9XMI9_9AGAM</name>
<gene>
    <name evidence="1" type="ORF">PISMIDRAFT_688544</name>
</gene>
<dbReference type="AlphaFoldDB" id="A0A0C9XMI9"/>
<organism evidence="1 2">
    <name type="scientific">Pisolithus microcarpus 441</name>
    <dbReference type="NCBI Taxonomy" id="765257"/>
    <lineage>
        <taxon>Eukaryota</taxon>
        <taxon>Fungi</taxon>
        <taxon>Dikarya</taxon>
        <taxon>Basidiomycota</taxon>
        <taxon>Agaricomycotina</taxon>
        <taxon>Agaricomycetes</taxon>
        <taxon>Agaricomycetidae</taxon>
        <taxon>Boletales</taxon>
        <taxon>Sclerodermatineae</taxon>
        <taxon>Pisolithaceae</taxon>
        <taxon>Pisolithus</taxon>
    </lineage>
</organism>
<accession>A0A0C9XMI9</accession>
<proteinExistence type="predicted"/>
<protein>
    <submittedName>
        <fullName evidence="1">Uncharacterized protein</fullName>
    </submittedName>
</protein>
<keyword evidence="2" id="KW-1185">Reference proteome</keyword>
<reference evidence="2" key="2">
    <citation type="submission" date="2015-01" db="EMBL/GenBank/DDBJ databases">
        <title>Evolutionary Origins and Diversification of the Mycorrhizal Mutualists.</title>
        <authorList>
            <consortium name="DOE Joint Genome Institute"/>
            <consortium name="Mycorrhizal Genomics Consortium"/>
            <person name="Kohler A."/>
            <person name="Kuo A."/>
            <person name="Nagy L.G."/>
            <person name="Floudas D."/>
            <person name="Copeland A."/>
            <person name="Barry K.W."/>
            <person name="Cichocki N."/>
            <person name="Veneault-Fourrey C."/>
            <person name="LaButti K."/>
            <person name="Lindquist E.A."/>
            <person name="Lipzen A."/>
            <person name="Lundell T."/>
            <person name="Morin E."/>
            <person name="Murat C."/>
            <person name="Riley R."/>
            <person name="Ohm R."/>
            <person name="Sun H."/>
            <person name="Tunlid A."/>
            <person name="Henrissat B."/>
            <person name="Grigoriev I.V."/>
            <person name="Hibbett D.S."/>
            <person name="Martin F."/>
        </authorList>
    </citation>
    <scope>NUCLEOTIDE SEQUENCE [LARGE SCALE GENOMIC DNA]</scope>
    <source>
        <strain evidence="2">441</strain>
    </source>
</reference>
<dbReference type="Proteomes" id="UP000054018">
    <property type="component" value="Unassembled WGS sequence"/>
</dbReference>
<dbReference type="EMBL" id="KN833986">
    <property type="protein sequence ID" value="KIK13580.1"/>
    <property type="molecule type" value="Genomic_DNA"/>
</dbReference>
<evidence type="ECO:0000313" key="1">
    <source>
        <dbReference type="EMBL" id="KIK13580.1"/>
    </source>
</evidence>
<evidence type="ECO:0000313" key="2">
    <source>
        <dbReference type="Proteomes" id="UP000054018"/>
    </source>
</evidence>